<sequence length="477" mass="53664">MSHSSFVFPRCRPETVGILPSSVSAFLKEADSRQIGLHCFMLLRYGQVVAEAQWAPYDSEIPRMLFSLSKSFVSTAVGFAVDEGLLAVDDLVLSILGERSTESDDRLRLLRVEHLLTMSTGQTNMAVRRCWNSRTREKGNWVQDFLDVPIEHEPGTHFAYNSCASYLLSAIVQEVTGLHLLDYLAPRLFEPLGIEGAKWESCPDGIHLGGSGLWLKTEHLARFGQLYLQKGRWNGKQLLSEGWIREATSLHISTGRKKRDYQGYGYHFWPCRHGAFRADGAQGQLCIVMPDQEAVIAVTAGVKEIQEVLDLIWEHLLPGMQDNPLPHDDAHFSELTSRMDSIAYAPLDSNRPVTSAAERVSGYRYDFSANELHLYAASIRFAGDTCEMTLWNPQGEHFVSCGIGYWASGSMELRDHSFAVAASGMWSAADIFEMEWRFIETPYTLKIKCTFTDDLVDVQVTEAIKSDIPIRLQGRRI</sequence>
<feature type="domain" description="Beta-lactamase-related" evidence="1">
    <location>
        <begin position="43"/>
        <end position="299"/>
    </location>
</feature>
<dbReference type="InterPro" id="IPR050789">
    <property type="entry name" value="Diverse_Enzym_Activities"/>
</dbReference>
<evidence type="ECO:0000313" key="3">
    <source>
        <dbReference type="Proteomes" id="UP000730618"/>
    </source>
</evidence>
<dbReference type="RefSeq" id="WP_230415214.1">
    <property type="nucleotide sequence ID" value="NZ_CAJVCE010000012.1"/>
</dbReference>
<gene>
    <name evidence="2" type="ORF">PAECIP111802_04298</name>
</gene>
<proteinExistence type="predicted"/>
<evidence type="ECO:0000259" key="1">
    <source>
        <dbReference type="Pfam" id="PF00144"/>
    </source>
</evidence>
<dbReference type="PANTHER" id="PTHR43283">
    <property type="entry name" value="BETA-LACTAMASE-RELATED"/>
    <property type="match status" value="1"/>
</dbReference>
<comment type="caution">
    <text evidence="2">The sequence shown here is derived from an EMBL/GenBank/DDBJ whole genome shotgun (WGS) entry which is preliminary data.</text>
</comment>
<reference evidence="2 3" key="1">
    <citation type="submission" date="2021-06" db="EMBL/GenBank/DDBJ databases">
        <authorList>
            <person name="Criscuolo A."/>
        </authorList>
    </citation>
    <scope>NUCLEOTIDE SEQUENCE [LARGE SCALE GENOMIC DNA]</scope>
    <source>
        <strain evidence="3">CIP 111802</strain>
    </source>
</reference>
<dbReference type="InterPro" id="IPR001466">
    <property type="entry name" value="Beta-lactam-related"/>
</dbReference>
<evidence type="ECO:0000313" key="2">
    <source>
        <dbReference type="EMBL" id="CAG7648705.1"/>
    </source>
</evidence>
<keyword evidence="3" id="KW-1185">Reference proteome</keyword>
<organism evidence="2 3">
    <name type="scientific">Paenibacillus allorhizosphaerae</name>
    <dbReference type="NCBI Taxonomy" id="2849866"/>
    <lineage>
        <taxon>Bacteria</taxon>
        <taxon>Bacillati</taxon>
        <taxon>Bacillota</taxon>
        <taxon>Bacilli</taxon>
        <taxon>Bacillales</taxon>
        <taxon>Paenibacillaceae</taxon>
        <taxon>Paenibacillus</taxon>
    </lineage>
</organism>
<dbReference type="EMBL" id="CAJVCE010000012">
    <property type="protein sequence ID" value="CAG7648705.1"/>
    <property type="molecule type" value="Genomic_DNA"/>
</dbReference>
<accession>A0ABN7TNJ1</accession>
<dbReference type="Proteomes" id="UP000730618">
    <property type="component" value="Unassembled WGS sequence"/>
</dbReference>
<dbReference type="PANTHER" id="PTHR43283:SF7">
    <property type="entry name" value="BETA-LACTAMASE-RELATED DOMAIN-CONTAINING PROTEIN"/>
    <property type="match status" value="1"/>
</dbReference>
<protein>
    <recommendedName>
        <fullName evidence="1">Beta-lactamase-related domain-containing protein</fullName>
    </recommendedName>
</protein>
<dbReference type="Pfam" id="PF00144">
    <property type="entry name" value="Beta-lactamase"/>
    <property type="match status" value="1"/>
</dbReference>
<name>A0ABN7TNJ1_9BACL</name>